<evidence type="ECO:0000256" key="4">
    <source>
        <dbReference type="ARBA" id="ARBA00022840"/>
    </source>
</evidence>
<feature type="domain" description="ABC transporter" evidence="5">
    <location>
        <begin position="253"/>
        <end position="501"/>
    </location>
</feature>
<dbReference type="OrthoDB" id="3812274at2"/>
<dbReference type="RefSeq" id="WP_124235791.1">
    <property type="nucleotide sequence ID" value="NZ_JBHUFI010000009.1"/>
</dbReference>
<dbReference type="CDD" id="cd03216">
    <property type="entry name" value="ABC_Carb_Monos_I"/>
    <property type="match status" value="1"/>
</dbReference>
<dbReference type="Proteomes" id="UP000275225">
    <property type="component" value="Unassembled WGS sequence"/>
</dbReference>
<dbReference type="PANTHER" id="PTHR43790:SF9">
    <property type="entry name" value="GALACTOFURANOSE TRANSPORTER ATP-BINDING PROTEIN YTFR"/>
    <property type="match status" value="1"/>
</dbReference>
<evidence type="ECO:0000256" key="2">
    <source>
        <dbReference type="ARBA" id="ARBA00022737"/>
    </source>
</evidence>
<gene>
    <name evidence="6" type="ORF">EHW97_03585</name>
</gene>
<dbReference type="SUPFAM" id="SSF52540">
    <property type="entry name" value="P-loop containing nucleoside triphosphate hydrolases"/>
    <property type="match status" value="2"/>
</dbReference>
<reference evidence="6 7" key="1">
    <citation type="submission" date="2018-11" db="EMBL/GenBank/DDBJ databases">
        <authorList>
            <person name="Li F."/>
        </authorList>
    </citation>
    <scope>NUCLEOTIDE SEQUENCE [LARGE SCALE GENOMIC DNA]</scope>
    <source>
        <strain evidence="6 7">YS17T</strain>
    </source>
</reference>
<protein>
    <submittedName>
        <fullName evidence="6">Sugar ABC transporter ATP-binding protein</fullName>
    </submittedName>
</protein>
<dbReference type="CDD" id="cd03215">
    <property type="entry name" value="ABC_Carb_Monos_II"/>
    <property type="match status" value="1"/>
</dbReference>
<name>A0A3N6WP74_9ACTN</name>
<dbReference type="Pfam" id="PF00005">
    <property type="entry name" value="ABC_tran"/>
    <property type="match status" value="2"/>
</dbReference>
<keyword evidence="2" id="KW-0677">Repeat</keyword>
<evidence type="ECO:0000256" key="1">
    <source>
        <dbReference type="ARBA" id="ARBA00022448"/>
    </source>
</evidence>
<proteinExistence type="predicted"/>
<dbReference type="GO" id="GO:0016887">
    <property type="term" value="F:ATP hydrolysis activity"/>
    <property type="evidence" value="ECO:0007669"/>
    <property type="project" value="InterPro"/>
</dbReference>
<dbReference type="InterPro" id="IPR003593">
    <property type="entry name" value="AAA+_ATPase"/>
</dbReference>
<dbReference type="GO" id="GO:0005524">
    <property type="term" value="F:ATP binding"/>
    <property type="evidence" value="ECO:0007669"/>
    <property type="project" value="UniProtKB-KW"/>
</dbReference>
<keyword evidence="3" id="KW-0547">Nucleotide-binding</keyword>
<dbReference type="EMBL" id="RQJX01000003">
    <property type="protein sequence ID" value="RQN09336.1"/>
    <property type="molecule type" value="Genomic_DNA"/>
</dbReference>
<dbReference type="InterPro" id="IPR050107">
    <property type="entry name" value="ABC_carbohydrate_import_ATPase"/>
</dbReference>
<dbReference type="Gene3D" id="3.40.50.300">
    <property type="entry name" value="P-loop containing nucleotide triphosphate hydrolases"/>
    <property type="match status" value="2"/>
</dbReference>
<evidence type="ECO:0000313" key="6">
    <source>
        <dbReference type="EMBL" id="RQN09336.1"/>
    </source>
</evidence>
<accession>A0A3N6WP74</accession>
<evidence type="ECO:0000259" key="5">
    <source>
        <dbReference type="PROSITE" id="PS50893"/>
    </source>
</evidence>
<keyword evidence="1" id="KW-0813">Transport</keyword>
<keyword evidence="7" id="KW-1185">Reference proteome</keyword>
<evidence type="ECO:0000256" key="3">
    <source>
        <dbReference type="ARBA" id="ARBA00022741"/>
    </source>
</evidence>
<comment type="caution">
    <text evidence="6">The sequence shown here is derived from an EMBL/GenBank/DDBJ whole genome shotgun (WGS) entry which is preliminary data.</text>
</comment>
<dbReference type="InterPro" id="IPR017871">
    <property type="entry name" value="ABC_transporter-like_CS"/>
</dbReference>
<keyword evidence="4 6" id="KW-0067">ATP-binding</keyword>
<feature type="domain" description="ABC transporter" evidence="5">
    <location>
        <begin position="10"/>
        <end position="244"/>
    </location>
</feature>
<dbReference type="AlphaFoldDB" id="A0A3N6WP74"/>
<dbReference type="PANTHER" id="PTHR43790">
    <property type="entry name" value="CARBOHYDRATE TRANSPORT ATP-BINDING PROTEIN MG119-RELATED"/>
    <property type="match status" value="1"/>
</dbReference>
<dbReference type="SMART" id="SM00382">
    <property type="entry name" value="AAA"/>
    <property type="match status" value="2"/>
</dbReference>
<dbReference type="PROSITE" id="PS00211">
    <property type="entry name" value="ABC_TRANSPORTER_1"/>
    <property type="match status" value="1"/>
</dbReference>
<organism evidence="6 7">
    <name type="scientific">Aeromicrobium camelliae</name>
    <dbReference type="NCBI Taxonomy" id="1538144"/>
    <lineage>
        <taxon>Bacteria</taxon>
        <taxon>Bacillati</taxon>
        <taxon>Actinomycetota</taxon>
        <taxon>Actinomycetes</taxon>
        <taxon>Propionibacteriales</taxon>
        <taxon>Nocardioidaceae</taxon>
        <taxon>Aeromicrobium</taxon>
    </lineage>
</organism>
<evidence type="ECO:0000313" key="7">
    <source>
        <dbReference type="Proteomes" id="UP000275225"/>
    </source>
</evidence>
<dbReference type="PROSITE" id="PS50893">
    <property type="entry name" value="ABC_TRANSPORTER_2"/>
    <property type="match status" value="2"/>
</dbReference>
<dbReference type="InterPro" id="IPR003439">
    <property type="entry name" value="ABC_transporter-like_ATP-bd"/>
</dbReference>
<sequence length="501" mass="53598">MQTQTDTVVADVRGLTKHYAGVKALTDADVTIRGGEVRALLGRNGAGKSTLIRLLAGVETADRGTVQIAGQPLDGGVRRAAELGVETVHQELSLVPQMTVAENMFLGAWPMTGGRVDFAAMRRGAAEVLSELDLAIDPDALVEDLPIAEQQLVEICRAVRRAPRLLILDEPTSALAAGEVAVVLATVRRVAETGVAVIYVSHRLDEIRQVATSATVMRDGRVIETVDLEDVSTRRVVELMLGDAVQEQDRPATRSVDRDATPRLSVRNLAAGRKVEDVSFDVYPGEVVGLAGLMGSGRSETLRAIAGFDPIDSGEVWVDGTPITSVTPRGMKSLGIGMTPEDRKSSAIVPLLGVDENLALADYRQVSDGPTIRWERLRAAAARLIDRLSIATARSTTPIVNLSGGNQQKAVIGRWLHAGSRVLLLDEPTRGVDVQAKEEIYRLIRELADDGAAVVFVSGELEELPLVCDRVVVVRHGRVTGEMVGEQITTDAVVAAAMTTD</sequence>
<dbReference type="InterPro" id="IPR027417">
    <property type="entry name" value="P-loop_NTPase"/>
</dbReference>